<dbReference type="EMBL" id="MCOG01000022">
    <property type="protein sequence ID" value="ORY76417.1"/>
    <property type="molecule type" value="Genomic_DNA"/>
</dbReference>
<dbReference type="Proteomes" id="UP000193920">
    <property type="component" value="Unassembled WGS sequence"/>
</dbReference>
<protein>
    <submittedName>
        <fullName evidence="1">Uncharacterized protein</fullName>
    </submittedName>
</protein>
<keyword evidence="2" id="KW-1185">Reference proteome</keyword>
<reference evidence="1 2" key="1">
    <citation type="submission" date="2016-08" db="EMBL/GenBank/DDBJ databases">
        <title>A Parts List for Fungal Cellulosomes Revealed by Comparative Genomics.</title>
        <authorList>
            <consortium name="DOE Joint Genome Institute"/>
            <person name="Haitjema C.H."/>
            <person name="Gilmore S.P."/>
            <person name="Henske J.K."/>
            <person name="Solomon K.V."/>
            <person name="De Groot R."/>
            <person name="Kuo A."/>
            <person name="Mondo S.J."/>
            <person name="Salamov A.A."/>
            <person name="Labutti K."/>
            <person name="Zhao Z."/>
            <person name="Chiniquy J."/>
            <person name="Barry K."/>
            <person name="Brewer H.M."/>
            <person name="Purvine S.O."/>
            <person name="Wright A.T."/>
            <person name="Boxma B."/>
            <person name="Van Alen T."/>
            <person name="Hackstein J.H."/>
            <person name="Baker S.E."/>
            <person name="Grigoriev I.V."/>
            <person name="O'Malley M.A."/>
        </authorList>
    </citation>
    <scope>NUCLEOTIDE SEQUENCE [LARGE SCALE GENOMIC DNA]</scope>
    <source>
        <strain evidence="1 2">G1</strain>
    </source>
</reference>
<proteinExistence type="predicted"/>
<gene>
    <name evidence="1" type="ORF">LY90DRAFT_665570</name>
</gene>
<dbReference type="AlphaFoldDB" id="A0A1Y2EY53"/>
<accession>A0A1Y2EY53</accession>
<comment type="caution">
    <text evidence="1">The sequence shown here is derived from an EMBL/GenBank/DDBJ whole genome shotgun (WGS) entry which is preliminary data.</text>
</comment>
<name>A0A1Y2EY53_9FUNG</name>
<evidence type="ECO:0000313" key="2">
    <source>
        <dbReference type="Proteomes" id="UP000193920"/>
    </source>
</evidence>
<organism evidence="1 2">
    <name type="scientific">Neocallimastix californiae</name>
    <dbReference type="NCBI Taxonomy" id="1754190"/>
    <lineage>
        <taxon>Eukaryota</taxon>
        <taxon>Fungi</taxon>
        <taxon>Fungi incertae sedis</taxon>
        <taxon>Chytridiomycota</taxon>
        <taxon>Chytridiomycota incertae sedis</taxon>
        <taxon>Neocallimastigomycetes</taxon>
        <taxon>Neocallimastigales</taxon>
        <taxon>Neocallimastigaceae</taxon>
        <taxon>Neocallimastix</taxon>
    </lineage>
</organism>
<sequence length="589" mass="69548">MSVFEILNYLSTFLDRYDSINYDFANFTANCEIKNFIKLSNKYGHSKFIEDIPNVVRSCGRFRYENKINLNSYIKKLVYKDDDINLENNKETGAVNIVKEKLNERRKMKLEKSTKIAIKMKNENKKKNGEERKKITIGKPVHLNIKFNEIRNMTGKIYQLGLRIGNKNTTTMKKLKQTFKNLKFEESIKNKNSEYINQYVNLKLVGEIDRNNVMDSNIVEVELQTNTTAIQNGFWFYFLIIVKENEEMLVSEPFTLLSYKQLTKRKEKSFLKKQEEYMINNEESIFPYYFESMFYYNVEDDQYKLKDTFTFGLNFCQERRNANKYNENGISNSIISNSIMVKKYENVELIKETEELVEDLKQFYPILSDISNENSNIDINIKQRSVSTTDCPVMNNYECLSPFSNNSDELPSNNSYNIRNNGYPSPSSIISDVIPNNDNKLPLQSTLQSPFQYQSSILYPYNSNFESSYAVNRLLSLIYEQKNIMNELKRLDIELYNLDYMNNDVKINIYNIMLIQRDLLLRKFEIGENEKEYLKEIIYNFKIKDFGLQKDEICLSGLNSEINNKQYIPINPEENTIYPISDIFDRIVV</sequence>
<evidence type="ECO:0000313" key="1">
    <source>
        <dbReference type="EMBL" id="ORY76417.1"/>
    </source>
</evidence>